<keyword evidence="4" id="KW-1185">Reference proteome</keyword>
<feature type="compositionally biased region" description="Basic residues" evidence="1">
    <location>
        <begin position="39"/>
        <end position="57"/>
    </location>
</feature>
<evidence type="ECO:0000259" key="2">
    <source>
        <dbReference type="Pfam" id="PF16012"/>
    </source>
</evidence>
<dbReference type="EMBL" id="CH954182">
    <property type="protein sequence ID" value="EDV53167.1"/>
    <property type="molecule type" value="Genomic_DNA"/>
</dbReference>
<dbReference type="PhylomeDB" id="B3P5B7"/>
<evidence type="ECO:0000313" key="4">
    <source>
        <dbReference type="Proteomes" id="UP000008711"/>
    </source>
</evidence>
<dbReference type="Proteomes" id="UP000008711">
    <property type="component" value="Unassembled WGS sequence"/>
</dbReference>
<reference evidence="3 4" key="2">
    <citation type="journal article" date="2008" name="Bioinformatics">
        <title>Assembly reconciliation.</title>
        <authorList>
            <person name="Zimin A.V."/>
            <person name="Smith D.R."/>
            <person name="Sutton G."/>
            <person name="Yorke J.A."/>
        </authorList>
    </citation>
    <scope>NUCLEOTIDE SEQUENCE [LARGE SCALE GENOMIC DNA]</scope>
    <source>
        <strain evidence="3 4">TSC#14021-0224.01</strain>
    </source>
</reference>
<accession>B3P5B7</accession>
<name>B3P5B7_DROER</name>
<evidence type="ECO:0000313" key="3">
    <source>
        <dbReference type="EMBL" id="EDV53167.1"/>
    </source>
</evidence>
<gene>
    <name evidence="3" type="primary">Dere\GG11994</name>
    <name evidence="3" type="ORF">Dere_GG11994</name>
</gene>
<feature type="compositionally biased region" description="Basic residues" evidence="1">
    <location>
        <begin position="72"/>
        <end position="94"/>
    </location>
</feature>
<sequence>MYSNWPKQEDTFCYKENIKAEQLEDVIVINDDVKEKREKSKSRVRTRAKARKKRKAAQKAAQSTYPRDVFNKIKKRTKQKKPALKKAKVPKKPKGPGPPKAGEPNGAAIDNLVMALVDEFHEDGYLLNEKWEEIETRLAHMVTDRVMAMPGGPVPSFDSSDVIRGHRVIRCVDGFSKIFLAACIDTIGDSWDGMRIRLVHVSDIPWRPQARIWLPHGQMDHNRILICLRAQNLDIDMSDWSILRAEEITKTSQTFLLLINRRCLPQLEAADYKVRYGIRMTRIKVMLSQTDVLPKEDET</sequence>
<dbReference type="OMA" id="KVFLANC"/>
<proteinExistence type="predicted"/>
<dbReference type="Pfam" id="PF16012">
    <property type="entry name" value="DUF4780"/>
    <property type="match status" value="1"/>
</dbReference>
<feature type="domain" description="DUF4780" evidence="2">
    <location>
        <begin position="110"/>
        <end position="279"/>
    </location>
</feature>
<evidence type="ECO:0000256" key="1">
    <source>
        <dbReference type="SAM" id="MobiDB-lite"/>
    </source>
</evidence>
<feature type="region of interest" description="Disordered" evidence="1">
    <location>
        <begin position="34"/>
        <end position="106"/>
    </location>
</feature>
<dbReference type="AlphaFoldDB" id="B3P5B7"/>
<dbReference type="OrthoDB" id="7862339at2759"/>
<dbReference type="HOGENOM" id="CLU_931450_0_0_1"/>
<dbReference type="KEGG" id="der:6554333"/>
<protein>
    <submittedName>
        <fullName evidence="3">GG11994</fullName>
    </submittedName>
</protein>
<dbReference type="InterPro" id="IPR031961">
    <property type="entry name" value="DUF4780"/>
</dbReference>
<organism evidence="3 4">
    <name type="scientific">Drosophila erecta</name>
    <name type="common">Fruit fly</name>
    <dbReference type="NCBI Taxonomy" id="7220"/>
    <lineage>
        <taxon>Eukaryota</taxon>
        <taxon>Metazoa</taxon>
        <taxon>Ecdysozoa</taxon>
        <taxon>Arthropoda</taxon>
        <taxon>Hexapoda</taxon>
        <taxon>Insecta</taxon>
        <taxon>Pterygota</taxon>
        <taxon>Neoptera</taxon>
        <taxon>Endopterygota</taxon>
        <taxon>Diptera</taxon>
        <taxon>Brachycera</taxon>
        <taxon>Muscomorpha</taxon>
        <taxon>Ephydroidea</taxon>
        <taxon>Drosophilidae</taxon>
        <taxon>Drosophila</taxon>
        <taxon>Sophophora</taxon>
    </lineage>
</organism>
<reference evidence="3 4" key="1">
    <citation type="journal article" date="2007" name="Nature">
        <title>Evolution of genes and genomes on the Drosophila phylogeny.</title>
        <authorList>
            <consortium name="Drosophila 12 Genomes Consortium"/>
            <person name="Clark A.G."/>
            <person name="Eisen M.B."/>
            <person name="Smith D.R."/>
            <person name="Bergman C.M."/>
            <person name="Oliver B."/>
            <person name="Markow T.A."/>
            <person name="Kaufman T.C."/>
            <person name="Kellis M."/>
            <person name="Gelbart W."/>
            <person name="Iyer V.N."/>
            <person name="Pollard D.A."/>
            <person name="Sackton T.B."/>
            <person name="Larracuente A.M."/>
            <person name="Singh N.D."/>
            <person name="Abad J.P."/>
            <person name="Abt D.N."/>
            <person name="Adryan B."/>
            <person name="Aguade M."/>
            <person name="Akashi H."/>
            <person name="Anderson W.W."/>
            <person name="Aquadro C.F."/>
            <person name="Ardell D.H."/>
            <person name="Arguello R."/>
            <person name="Artieri C.G."/>
            <person name="Barbash D.A."/>
            <person name="Barker D."/>
            <person name="Barsanti P."/>
            <person name="Batterham P."/>
            <person name="Batzoglou S."/>
            <person name="Begun D."/>
            <person name="Bhutkar A."/>
            <person name="Blanco E."/>
            <person name="Bosak S.A."/>
            <person name="Bradley R.K."/>
            <person name="Brand A.D."/>
            <person name="Brent M.R."/>
            <person name="Brooks A.N."/>
            <person name="Brown R.H."/>
            <person name="Butlin R.K."/>
            <person name="Caggese C."/>
            <person name="Calvi B.R."/>
            <person name="Bernardo de Carvalho A."/>
            <person name="Caspi A."/>
            <person name="Castrezana S."/>
            <person name="Celniker S.E."/>
            <person name="Chang J.L."/>
            <person name="Chapple C."/>
            <person name="Chatterji S."/>
            <person name="Chinwalla A."/>
            <person name="Civetta A."/>
            <person name="Clifton S.W."/>
            <person name="Comeron J.M."/>
            <person name="Costello J.C."/>
            <person name="Coyne J.A."/>
            <person name="Daub J."/>
            <person name="David R.G."/>
            <person name="Delcher A.L."/>
            <person name="Delehaunty K."/>
            <person name="Do C.B."/>
            <person name="Ebling H."/>
            <person name="Edwards K."/>
            <person name="Eickbush T."/>
            <person name="Evans J.D."/>
            <person name="Filipski A."/>
            <person name="Findeiss S."/>
            <person name="Freyhult E."/>
            <person name="Fulton L."/>
            <person name="Fulton R."/>
            <person name="Garcia A.C."/>
            <person name="Gardiner A."/>
            <person name="Garfield D.A."/>
            <person name="Garvin B.E."/>
            <person name="Gibson G."/>
            <person name="Gilbert D."/>
            <person name="Gnerre S."/>
            <person name="Godfrey J."/>
            <person name="Good R."/>
            <person name="Gotea V."/>
            <person name="Gravely B."/>
            <person name="Greenberg A.J."/>
            <person name="Griffiths-Jones S."/>
            <person name="Gross S."/>
            <person name="Guigo R."/>
            <person name="Gustafson E.A."/>
            <person name="Haerty W."/>
            <person name="Hahn M.W."/>
            <person name="Halligan D.L."/>
            <person name="Halpern A.L."/>
            <person name="Halter G.M."/>
            <person name="Han M.V."/>
            <person name="Heger A."/>
            <person name="Hillier L."/>
            <person name="Hinrichs A.S."/>
            <person name="Holmes I."/>
            <person name="Hoskins R.A."/>
            <person name="Hubisz M.J."/>
            <person name="Hultmark D."/>
            <person name="Huntley M.A."/>
            <person name="Jaffe D.B."/>
            <person name="Jagadeeshan S."/>
            <person name="Jeck W.R."/>
            <person name="Johnson J."/>
            <person name="Jones C.D."/>
            <person name="Jordan W.C."/>
            <person name="Karpen G.H."/>
            <person name="Kataoka E."/>
            <person name="Keightley P.D."/>
            <person name="Kheradpour P."/>
            <person name="Kirkness E.F."/>
            <person name="Koerich L.B."/>
            <person name="Kristiansen K."/>
            <person name="Kudrna D."/>
            <person name="Kulathinal R.J."/>
            <person name="Kumar S."/>
            <person name="Kwok R."/>
            <person name="Lander E."/>
            <person name="Langley C.H."/>
            <person name="Lapoint R."/>
            <person name="Lazzaro B.P."/>
            <person name="Lee S.J."/>
            <person name="Levesque L."/>
            <person name="Li R."/>
            <person name="Lin C.F."/>
            <person name="Lin M.F."/>
            <person name="Lindblad-Toh K."/>
            <person name="Llopart A."/>
            <person name="Long M."/>
            <person name="Low L."/>
            <person name="Lozovsky E."/>
            <person name="Lu J."/>
            <person name="Luo M."/>
            <person name="Machado C.A."/>
            <person name="Makalowski W."/>
            <person name="Marzo M."/>
            <person name="Matsuda M."/>
            <person name="Matzkin L."/>
            <person name="McAllister B."/>
            <person name="McBride C.S."/>
            <person name="McKernan B."/>
            <person name="McKernan K."/>
            <person name="Mendez-Lago M."/>
            <person name="Minx P."/>
            <person name="Mollenhauer M.U."/>
            <person name="Montooth K."/>
            <person name="Mount S.M."/>
            <person name="Mu X."/>
            <person name="Myers E."/>
            <person name="Negre B."/>
            <person name="Newfeld S."/>
            <person name="Nielsen R."/>
            <person name="Noor M.A."/>
            <person name="O'Grady P."/>
            <person name="Pachter L."/>
            <person name="Papaceit M."/>
            <person name="Parisi M.J."/>
            <person name="Parisi M."/>
            <person name="Parts L."/>
            <person name="Pedersen J.S."/>
            <person name="Pesole G."/>
            <person name="Phillippy A.M."/>
            <person name="Ponting C.P."/>
            <person name="Pop M."/>
            <person name="Porcelli D."/>
            <person name="Powell J.R."/>
            <person name="Prohaska S."/>
            <person name="Pruitt K."/>
            <person name="Puig M."/>
            <person name="Quesneville H."/>
            <person name="Ram K.R."/>
            <person name="Rand D."/>
            <person name="Rasmussen M.D."/>
            <person name="Reed L.K."/>
            <person name="Reenan R."/>
            <person name="Reily A."/>
            <person name="Remington K.A."/>
            <person name="Rieger T.T."/>
            <person name="Ritchie M.G."/>
            <person name="Robin C."/>
            <person name="Rogers Y.H."/>
            <person name="Rohde C."/>
            <person name="Rozas J."/>
            <person name="Rubenfield M.J."/>
            <person name="Ruiz A."/>
            <person name="Russo S."/>
            <person name="Salzberg S.L."/>
            <person name="Sanchez-Gracia A."/>
            <person name="Saranga D.J."/>
            <person name="Sato H."/>
            <person name="Schaeffer S.W."/>
            <person name="Schatz M.C."/>
            <person name="Schlenke T."/>
            <person name="Schwartz R."/>
            <person name="Segarra C."/>
            <person name="Singh R.S."/>
            <person name="Sirot L."/>
            <person name="Sirota M."/>
            <person name="Sisneros N.B."/>
            <person name="Smith C.D."/>
            <person name="Smith T.F."/>
            <person name="Spieth J."/>
            <person name="Stage D.E."/>
            <person name="Stark A."/>
            <person name="Stephan W."/>
            <person name="Strausberg R.L."/>
            <person name="Strempel S."/>
            <person name="Sturgill D."/>
            <person name="Sutton G."/>
            <person name="Sutton G.G."/>
            <person name="Tao W."/>
            <person name="Teichmann S."/>
            <person name="Tobari Y.N."/>
            <person name="Tomimura Y."/>
            <person name="Tsolas J.M."/>
            <person name="Valente V.L."/>
            <person name="Venter E."/>
            <person name="Venter J.C."/>
            <person name="Vicario S."/>
            <person name="Vieira F.G."/>
            <person name="Vilella A.J."/>
            <person name="Villasante A."/>
            <person name="Walenz B."/>
            <person name="Wang J."/>
            <person name="Wasserman M."/>
            <person name="Watts T."/>
            <person name="Wilson D."/>
            <person name="Wilson R.K."/>
            <person name="Wing R.A."/>
            <person name="Wolfner M.F."/>
            <person name="Wong A."/>
            <person name="Wong G.K."/>
            <person name="Wu C.I."/>
            <person name="Wu G."/>
            <person name="Yamamoto D."/>
            <person name="Yang H.P."/>
            <person name="Yang S.P."/>
            <person name="Yorke J.A."/>
            <person name="Yoshida K."/>
            <person name="Zdobnov E."/>
            <person name="Zhang P."/>
            <person name="Zhang Y."/>
            <person name="Zimin A.V."/>
            <person name="Baldwin J."/>
            <person name="Abdouelleil A."/>
            <person name="Abdulkadir J."/>
            <person name="Abebe A."/>
            <person name="Abera B."/>
            <person name="Abreu J."/>
            <person name="Acer S.C."/>
            <person name="Aftuck L."/>
            <person name="Alexander A."/>
            <person name="An P."/>
            <person name="Anderson E."/>
            <person name="Anderson S."/>
            <person name="Arachi H."/>
            <person name="Azer M."/>
            <person name="Bachantsang P."/>
            <person name="Barry A."/>
            <person name="Bayul T."/>
            <person name="Berlin A."/>
            <person name="Bessette D."/>
            <person name="Bloom T."/>
            <person name="Blye J."/>
            <person name="Boguslavskiy L."/>
            <person name="Bonnet C."/>
            <person name="Boukhgalter B."/>
            <person name="Bourzgui I."/>
            <person name="Brown A."/>
            <person name="Cahill P."/>
            <person name="Channer S."/>
            <person name="Cheshatsang Y."/>
            <person name="Chuda L."/>
            <person name="Citroen M."/>
            <person name="Collymore A."/>
            <person name="Cooke P."/>
            <person name="Costello M."/>
            <person name="D'Aco K."/>
            <person name="Daza R."/>
            <person name="De Haan G."/>
            <person name="DeGray S."/>
            <person name="DeMaso C."/>
            <person name="Dhargay N."/>
            <person name="Dooley K."/>
            <person name="Dooley E."/>
            <person name="Doricent M."/>
            <person name="Dorje P."/>
            <person name="Dorjee K."/>
            <person name="Dupes A."/>
            <person name="Elong R."/>
            <person name="Falk J."/>
            <person name="Farina A."/>
            <person name="Faro S."/>
            <person name="Ferguson D."/>
            <person name="Fisher S."/>
            <person name="Foley C.D."/>
            <person name="Franke A."/>
            <person name="Friedrich D."/>
            <person name="Gadbois L."/>
            <person name="Gearin G."/>
            <person name="Gearin C.R."/>
            <person name="Giannoukos G."/>
            <person name="Goode T."/>
            <person name="Graham J."/>
            <person name="Grandbois E."/>
            <person name="Grewal S."/>
            <person name="Gyaltsen K."/>
            <person name="Hafez N."/>
            <person name="Hagos B."/>
            <person name="Hall J."/>
            <person name="Henson C."/>
            <person name="Hollinger A."/>
            <person name="Honan T."/>
            <person name="Huard M.D."/>
            <person name="Hughes L."/>
            <person name="Hurhula B."/>
            <person name="Husby M.E."/>
            <person name="Kamat A."/>
            <person name="Kanga B."/>
            <person name="Kashin S."/>
            <person name="Khazanovich D."/>
            <person name="Kisner P."/>
            <person name="Lance K."/>
            <person name="Lara M."/>
            <person name="Lee W."/>
            <person name="Lennon N."/>
            <person name="Letendre F."/>
            <person name="LeVine R."/>
            <person name="Lipovsky A."/>
            <person name="Liu X."/>
            <person name="Liu J."/>
            <person name="Liu S."/>
            <person name="Lokyitsang T."/>
            <person name="Lokyitsang Y."/>
            <person name="Lubonja R."/>
            <person name="Lui A."/>
            <person name="MacDonald P."/>
            <person name="Magnisalis V."/>
            <person name="Maru K."/>
            <person name="Matthews C."/>
            <person name="McCusker W."/>
            <person name="McDonough S."/>
            <person name="Mehta T."/>
            <person name="Meldrim J."/>
            <person name="Meneus L."/>
            <person name="Mihai O."/>
            <person name="Mihalev A."/>
            <person name="Mihova T."/>
            <person name="Mittelman R."/>
            <person name="Mlenga V."/>
            <person name="Montmayeur A."/>
            <person name="Mulrain L."/>
            <person name="Navidi A."/>
            <person name="Naylor J."/>
            <person name="Negash T."/>
            <person name="Nguyen T."/>
            <person name="Nguyen N."/>
            <person name="Nicol R."/>
            <person name="Norbu C."/>
            <person name="Norbu N."/>
            <person name="Novod N."/>
            <person name="O'Neill B."/>
            <person name="Osman S."/>
            <person name="Markiewicz E."/>
            <person name="Oyono O.L."/>
            <person name="Patti C."/>
            <person name="Phunkhang P."/>
            <person name="Pierre F."/>
            <person name="Priest M."/>
            <person name="Raghuraman S."/>
            <person name="Rege F."/>
            <person name="Reyes R."/>
            <person name="Rise C."/>
            <person name="Rogov P."/>
            <person name="Ross K."/>
            <person name="Ryan E."/>
            <person name="Settipalli S."/>
            <person name="Shea T."/>
            <person name="Sherpa N."/>
            <person name="Shi L."/>
            <person name="Shih D."/>
            <person name="Sparrow T."/>
            <person name="Spaulding J."/>
            <person name="Stalker J."/>
            <person name="Stange-Thomann N."/>
            <person name="Stavropoulos S."/>
            <person name="Stone C."/>
            <person name="Strader C."/>
            <person name="Tesfaye S."/>
            <person name="Thomson T."/>
            <person name="Thoulutsang Y."/>
            <person name="Thoulutsang D."/>
            <person name="Topham K."/>
            <person name="Topping I."/>
            <person name="Tsamla T."/>
            <person name="Vassiliev H."/>
            <person name="Vo A."/>
            <person name="Wangchuk T."/>
            <person name="Wangdi T."/>
            <person name="Weiand M."/>
            <person name="Wilkinson J."/>
            <person name="Wilson A."/>
            <person name="Yadav S."/>
            <person name="Young G."/>
            <person name="Yu Q."/>
            <person name="Zembek L."/>
            <person name="Zhong D."/>
            <person name="Zimmer A."/>
            <person name="Zwirko Z."/>
            <person name="Jaffe D.B."/>
            <person name="Alvarez P."/>
            <person name="Brockman W."/>
            <person name="Butler J."/>
            <person name="Chin C."/>
            <person name="Gnerre S."/>
            <person name="Grabherr M."/>
            <person name="Kleber M."/>
            <person name="Mauceli E."/>
            <person name="MacCallum I."/>
        </authorList>
    </citation>
    <scope>NUCLEOTIDE SEQUENCE [LARGE SCALE GENOMIC DNA]</scope>
    <source>
        <strain evidence="3 4">TSC#14021-0224.01</strain>
    </source>
</reference>